<comment type="similarity">
    <text evidence="1">Belongs to the thioredoxin family. DsbA subfamily.</text>
</comment>
<accession>A0A1Q9BVW8</accession>
<feature type="domain" description="Thioredoxin-like fold" evidence="3">
    <location>
        <begin position="240"/>
        <end position="391"/>
    </location>
</feature>
<dbReference type="AlphaFoldDB" id="A0A1Q9BVW8"/>
<evidence type="ECO:0000256" key="1">
    <source>
        <dbReference type="ARBA" id="ARBA00005791"/>
    </source>
</evidence>
<keyword evidence="5" id="KW-1185">Reference proteome</keyword>
<dbReference type="OrthoDB" id="10634817at2759"/>
<dbReference type="InterPro" id="IPR012336">
    <property type="entry name" value="Thioredoxin-like_fold"/>
</dbReference>
<reference evidence="4 5" key="1">
    <citation type="submission" date="2016-02" db="EMBL/GenBank/DDBJ databases">
        <title>Genome analysis of coral dinoflagellate symbionts highlights evolutionary adaptations to a symbiotic lifestyle.</title>
        <authorList>
            <person name="Aranda M."/>
            <person name="Li Y."/>
            <person name="Liew Y.J."/>
            <person name="Baumgarten S."/>
            <person name="Simakov O."/>
            <person name="Wilson M."/>
            <person name="Piel J."/>
            <person name="Ashoor H."/>
            <person name="Bougouffa S."/>
            <person name="Bajic V.B."/>
            <person name="Ryu T."/>
            <person name="Ravasi T."/>
            <person name="Bayer T."/>
            <person name="Micklem G."/>
            <person name="Kim H."/>
            <person name="Bhak J."/>
            <person name="Lajeunesse T.C."/>
            <person name="Voolstra C.R."/>
        </authorList>
    </citation>
    <scope>NUCLEOTIDE SEQUENCE [LARGE SCALE GENOMIC DNA]</scope>
    <source>
        <strain evidence="4 5">CCMP2467</strain>
    </source>
</reference>
<evidence type="ECO:0000256" key="2">
    <source>
        <dbReference type="SAM" id="SignalP"/>
    </source>
</evidence>
<dbReference type="Gene3D" id="3.40.30.10">
    <property type="entry name" value="Glutaredoxin"/>
    <property type="match status" value="1"/>
</dbReference>
<dbReference type="SUPFAM" id="SSF52833">
    <property type="entry name" value="Thioredoxin-like"/>
    <property type="match status" value="1"/>
</dbReference>
<name>A0A1Q9BVW8_SYMMI</name>
<dbReference type="InterPro" id="IPR036249">
    <property type="entry name" value="Thioredoxin-like_sf"/>
</dbReference>
<dbReference type="PANTHER" id="PTHR13887">
    <property type="entry name" value="GLUTATHIONE S-TRANSFERASE KAPPA"/>
    <property type="match status" value="1"/>
</dbReference>
<dbReference type="EMBL" id="LSRX01003189">
    <property type="protein sequence ID" value="OLP74802.1"/>
    <property type="molecule type" value="Genomic_DNA"/>
</dbReference>
<dbReference type="Proteomes" id="UP000186817">
    <property type="component" value="Unassembled WGS sequence"/>
</dbReference>
<gene>
    <name evidence="4" type="primary">nhaA2</name>
    <name evidence="4" type="ORF">AK812_SmicGene45555</name>
</gene>
<organism evidence="4 5">
    <name type="scientific">Symbiodinium microadriaticum</name>
    <name type="common">Dinoflagellate</name>
    <name type="synonym">Zooxanthella microadriatica</name>
    <dbReference type="NCBI Taxonomy" id="2951"/>
    <lineage>
        <taxon>Eukaryota</taxon>
        <taxon>Sar</taxon>
        <taxon>Alveolata</taxon>
        <taxon>Dinophyceae</taxon>
        <taxon>Suessiales</taxon>
        <taxon>Symbiodiniaceae</taxon>
        <taxon>Symbiodinium</taxon>
    </lineage>
</organism>
<keyword evidence="2" id="KW-0732">Signal</keyword>
<protein>
    <submittedName>
        <fullName evidence="4">Na(+)/H(+) antiporter NhaA 2</fullName>
    </submittedName>
</protein>
<evidence type="ECO:0000259" key="3">
    <source>
        <dbReference type="Pfam" id="PF13462"/>
    </source>
</evidence>
<evidence type="ECO:0000313" key="4">
    <source>
        <dbReference type="EMBL" id="OLP74802.1"/>
    </source>
</evidence>
<feature type="chain" id="PRO_5012819286" evidence="2">
    <location>
        <begin position="26"/>
        <end position="428"/>
    </location>
</feature>
<evidence type="ECO:0000313" key="5">
    <source>
        <dbReference type="Proteomes" id="UP000186817"/>
    </source>
</evidence>
<comment type="caution">
    <text evidence="4">The sequence shown here is derived from an EMBL/GenBank/DDBJ whole genome shotgun (WGS) entry which is preliminary data.</text>
</comment>
<dbReference type="PANTHER" id="PTHR13887:SF56">
    <property type="entry name" value="THIOREDOXIN-LIKE REDUCTASE RV2466C"/>
    <property type="match status" value="1"/>
</dbReference>
<feature type="signal peptide" evidence="2">
    <location>
        <begin position="1"/>
        <end position="25"/>
    </location>
</feature>
<sequence length="428" mass="47532">MKTRKRFALPLLATLVIATLTGCAADEPKAPERTYVDETQVTVVKATYPEGYEFSESYYSTERGGAALRHPGYEHTLVSPYAVHDQTGKRYVAHDLDTQILLTSVSSSAYANGPRGTFTQSPRFCDENSFMLPNNKQTAKRGEYLQIKERYCSTPGYRLSQHEIDVLTRGEPEELRQYRLKMYGHFAQLAKSGGGGVGANGDVKSAVQAALAGLEEDKLAEKRAELYKGWEQVSVNKDGRYIYGNPDARFTLVNYEDLECPFCKQFHKTPKYLVDTANNGAVNWEWRHFNLAFHEPMATKAAMTAECVAEQKGPKGFWGATNYWFEHTQGNGKGFEDSAGIPALFELDKAAFDTCMQDPKIIQRIKRDMDAGTKDGVNGTPTTIVIDNKTGERESIVGARPFAGFVDVIERMVKGGLEKAPAPAQAKK</sequence>
<dbReference type="Pfam" id="PF13462">
    <property type="entry name" value="Thioredoxin_4"/>
    <property type="match status" value="1"/>
</dbReference>
<proteinExistence type="inferred from homology"/>
<dbReference type="PROSITE" id="PS51257">
    <property type="entry name" value="PROKAR_LIPOPROTEIN"/>
    <property type="match status" value="1"/>
</dbReference>